<organism evidence="1 2">
    <name type="scientific">Blastomonas natatoria</name>
    <dbReference type="NCBI Taxonomy" id="34015"/>
    <lineage>
        <taxon>Bacteria</taxon>
        <taxon>Pseudomonadati</taxon>
        <taxon>Pseudomonadota</taxon>
        <taxon>Alphaproteobacteria</taxon>
        <taxon>Sphingomonadales</taxon>
        <taxon>Sphingomonadaceae</taxon>
        <taxon>Blastomonas</taxon>
    </lineage>
</organism>
<proteinExistence type="predicted"/>
<accession>A0A2V3US48</accession>
<protein>
    <submittedName>
        <fullName evidence="1">Uncharacterized protein</fullName>
    </submittedName>
</protein>
<gene>
    <name evidence="1" type="ORF">C7451_11576</name>
</gene>
<evidence type="ECO:0000313" key="2">
    <source>
        <dbReference type="Proteomes" id="UP000248014"/>
    </source>
</evidence>
<dbReference type="Proteomes" id="UP000248014">
    <property type="component" value="Unassembled WGS sequence"/>
</dbReference>
<name>A0A2V3US48_9SPHN</name>
<dbReference type="EMBL" id="QJJM01000015">
    <property type="protein sequence ID" value="PXW69803.1"/>
    <property type="molecule type" value="Genomic_DNA"/>
</dbReference>
<keyword evidence="2" id="KW-1185">Reference proteome</keyword>
<sequence>MWLVGKDTTGKTGSVAISDELTQSQFPEAVVPP</sequence>
<comment type="caution">
    <text evidence="1">The sequence shown here is derived from an EMBL/GenBank/DDBJ whole genome shotgun (WGS) entry which is preliminary data.</text>
</comment>
<dbReference type="AlphaFoldDB" id="A0A2V3US48"/>
<evidence type="ECO:0000313" key="1">
    <source>
        <dbReference type="EMBL" id="PXW69803.1"/>
    </source>
</evidence>
<reference evidence="1 2" key="1">
    <citation type="submission" date="2018-05" db="EMBL/GenBank/DDBJ databases">
        <title>Genomic Encyclopedia of Type Strains, Phase IV (KMG-IV): sequencing the most valuable type-strain genomes for metagenomic binning, comparative biology and taxonomic classification.</title>
        <authorList>
            <person name="Goeker M."/>
        </authorList>
    </citation>
    <scope>NUCLEOTIDE SEQUENCE [LARGE SCALE GENOMIC DNA]</scope>
    <source>
        <strain evidence="1 2">DSM 3183</strain>
    </source>
</reference>